<evidence type="ECO:0000313" key="4">
    <source>
        <dbReference type="EMBL" id="SAI71101.1"/>
    </source>
</evidence>
<dbReference type="AlphaFoldDB" id="A0A157SLE9"/>
<dbReference type="CDD" id="cd04301">
    <property type="entry name" value="NAT_SF"/>
    <property type="match status" value="1"/>
</dbReference>
<evidence type="ECO:0000256" key="1">
    <source>
        <dbReference type="ARBA" id="ARBA00022679"/>
    </source>
</evidence>
<dbReference type="EMBL" id="FKIF01000007">
    <property type="protein sequence ID" value="SAI71101.1"/>
    <property type="molecule type" value="Genomic_DNA"/>
</dbReference>
<keyword evidence="1 4" id="KW-0808">Transferase</keyword>
<dbReference type="SUPFAM" id="SSF55729">
    <property type="entry name" value="Acyl-CoA N-acyltransferases (Nat)"/>
    <property type="match status" value="1"/>
</dbReference>
<organism evidence="4 5">
    <name type="scientific">Bordetella ansorpii</name>
    <dbReference type="NCBI Taxonomy" id="288768"/>
    <lineage>
        <taxon>Bacteria</taxon>
        <taxon>Pseudomonadati</taxon>
        <taxon>Pseudomonadota</taxon>
        <taxon>Betaproteobacteria</taxon>
        <taxon>Burkholderiales</taxon>
        <taxon>Alcaligenaceae</taxon>
        <taxon>Bordetella</taxon>
    </lineage>
</organism>
<dbReference type="RefSeq" id="WP_066129379.1">
    <property type="nucleotide sequence ID" value="NZ_FKIF01000007.1"/>
</dbReference>
<accession>A0A157SLE9</accession>
<protein>
    <submittedName>
        <fullName evidence="4">Acetyltransferase</fullName>
    </submittedName>
</protein>
<reference evidence="4 5" key="1">
    <citation type="submission" date="2016-04" db="EMBL/GenBank/DDBJ databases">
        <authorList>
            <consortium name="Pathogen Informatics"/>
        </authorList>
    </citation>
    <scope>NUCLEOTIDE SEQUENCE [LARGE SCALE GENOMIC DNA]</scope>
    <source>
        <strain evidence="4 5">H050680373</strain>
    </source>
</reference>
<sequence>MAREAPTFRRAVADDLPAIIALLADDVLGSTREDATLPPRPCYVQAFEAIDRDPLHQLVVAEREGHIVGCLQLTFIPGLSQRGRWRAQIESVRIAASARGTGLGRVMFDWAIARCREHGCGVVQLTTDKQRTDARRFYESLGFVASHEGMKLNLD</sequence>
<keyword evidence="5" id="KW-1185">Reference proteome</keyword>
<dbReference type="GO" id="GO:0016747">
    <property type="term" value="F:acyltransferase activity, transferring groups other than amino-acyl groups"/>
    <property type="evidence" value="ECO:0007669"/>
    <property type="project" value="InterPro"/>
</dbReference>
<dbReference type="STRING" id="288768.SAMEA3906486_03355"/>
<evidence type="ECO:0000256" key="2">
    <source>
        <dbReference type="ARBA" id="ARBA00023315"/>
    </source>
</evidence>
<feature type="domain" description="N-acetyltransferase" evidence="3">
    <location>
        <begin position="6"/>
        <end position="155"/>
    </location>
</feature>
<dbReference type="InterPro" id="IPR016181">
    <property type="entry name" value="Acyl_CoA_acyltransferase"/>
</dbReference>
<dbReference type="PANTHER" id="PTHR43877:SF2">
    <property type="entry name" value="AMINOALKYLPHOSPHONATE N-ACETYLTRANSFERASE-RELATED"/>
    <property type="match status" value="1"/>
</dbReference>
<evidence type="ECO:0000313" key="5">
    <source>
        <dbReference type="Proteomes" id="UP000076848"/>
    </source>
</evidence>
<dbReference type="Pfam" id="PF00583">
    <property type="entry name" value="Acetyltransf_1"/>
    <property type="match status" value="1"/>
</dbReference>
<dbReference type="PROSITE" id="PS51186">
    <property type="entry name" value="GNAT"/>
    <property type="match status" value="1"/>
</dbReference>
<proteinExistence type="predicted"/>
<dbReference type="InterPro" id="IPR000182">
    <property type="entry name" value="GNAT_dom"/>
</dbReference>
<dbReference type="OrthoDB" id="9789603at2"/>
<dbReference type="Gene3D" id="3.40.630.30">
    <property type="match status" value="1"/>
</dbReference>
<gene>
    <name evidence="4" type="ORF">SAMEA3906486_03355</name>
</gene>
<dbReference type="InterPro" id="IPR050832">
    <property type="entry name" value="Bact_Acetyltransf"/>
</dbReference>
<dbReference type="Proteomes" id="UP000076848">
    <property type="component" value="Unassembled WGS sequence"/>
</dbReference>
<evidence type="ECO:0000259" key="3">
    <source>
        <dbReference type="PROSITE" id="PS51186"/>
    </source>
</evidence>
<name>A0A157SLE9_9BORD</name>
<dbReference type="PANTHER" id="PTHR43877">
    <property type="entry name" value="AMINOALKYLPHOSPHONATE N-ACETYLTRANSFERASE-RELATED-RELATED"/>
    <property type="match status" value="1"/>
</dbReference>
<keyword evidence="2" id="KW-0012">Acyltransferase</keyword>